<reference evidence="2 3" key="1">
    <citation type="journal article" date="2015" name="Nature">
        <title>rRNA introns, odd ribosomes, and small enigmatic genomes across a large radiation of phyla.</title>
        <authorList>
            <person name="Brown C.T."/>
            <person name="Hug L.A."/>
            <person name="Thomas B.C."/>
            <person name="Sharon I."/>
            <person name="Castelle C.J."/>
            <person name="Singh A."/>
            <person name="Wilkins M.J."/>
            <person name="Williams K.H."/>
            <person name="Banfield J.F."/>
        </authorList>
    </citation>
    <scope>NUCLEOTIDE SEQUENCE [LARGE SCALE GENOMIC DNA]</scope>
</reference>
<evidence type="ECO:0000256" key="1">
    <source>
        <dbReference type="SAM" id="Phobius"/>
    </source>
</evidence>
<dbReference type="AlphaFoldDB" id="A0A0G1BKQ5"/>
<keyword evidence="1" id="KW-0472">Membrane</keyword>
<proteinExistence type="predicted"/>
<protein>
    <submittedName>
        <fullName evidence="2">Putative membrane protein</fullName>
    </submittedName>
</protein>
<name>A0A0G1BKQ5_9BACT</name>
<feature type="transmembrane region" description="Helical" evidence="1">
    <location>
        <begin position="6"/>
        <end position="27"/>
    </location>
</feature>
<keyword evidence="1" id="KW-0812">Transmembrane</keyword>
<feature type="transmembrane region" description="Helical" evidence="1">
    <location>
        <begin position="200"/>
        <end position="221"/>
    </location>
</feature>
<feature type="transmembrane region" description="Helical" evidence="1">
    <location>
        <begin position="100"/>
        <end position="123"/>
    </location>
</feature>
<feature type="transmembrane region" description="Helical" evidence="1">
    <location>
        <begin position="135"/>
        <end position="154"/>
    </location>
</feature>
<gene>
    <name evidence="2" type="ORF">UV09_C0012G0030</name>
</gene>
<feature type="transmembrane region" description="Helical" evidence="1">
    <location>
        <begin position="161"/>
        <end position="180"/>
    </location>
</feature>
<keyword evidence="1" id="KW-1133">Transmembrane helix</keyword>
<evidence type="ECO:0000313" key="2">
    <source>
        <dbReference type="EMBL" id="KKS46861.1"/>
    </source>
</evidence>
<sequence>MLLQLILFFLLIILIYLIVKKSVKYFFQFVFQISRRKHLSVWIIALTFLPGTIVHELSHFLMATILRVPTGSMTIFPTFEKNGEVKAGHLMVGHADPFRLSLIGLAPMFAGIACVWLAGIFLIGDVSMLLKSENFIFKIMGFIALFQITSGMFSSKRDLKSFVMVLPILLLLLLAGHLSGLSIEANQRFIDSVSSYLAKLNIYLSIAAAIDLSVFLCLSLGKKLQQNDVRQ</sequence>
<organism evidence="2 3">
    <name type="scientific">Candidatus Gottesmanbacteria bacterium GW2011_GWA2_42_18</name>
    <dbReference type="NCBI Taxonomy" id="1618442"/>
    <lineage>
        <taxon>Bacteria</taxon>
        <taxon>Candidatus Gottesmaniibacteriota</taxon>
    </lineage>
</organism>
<comment type="caution">
    <text evidence="2">The sequence shown here is derived from an EMBL/GenBank/DDBJ whole genome shotgun (WGS) entry which is preliminary data.</text>
</comment>
<accession>A0A0G1BKQ5</accession>
<evidence type="ECO:0000313" key="3">
    <source>
        <dbReference type="Proteomes" id="UP000034320"/>
    </source>
</evidence>
<feature type="transmembrane region" description="Helical" evidence="1">
    <location>
        <begin position="39"/>
        <end position="54"/>
    </location>
</feature>
<dbReference type="Proteomes" id="UP000034320">
    <property type="component" value="Unassembled WGS sequence"/>
</dbReference>
<dbReference type="EMBL" id="LCDD01000012">
    <property type="protein sequence ID" value="KKS46861.1"/>
    <property type="molecule type" value="Genomic_DNA"/>
</dbReference>